<evidence type="ECO:0000313" key="3">
    <source>
        <dbReference type="Proteomes" id="UP000005237"/>
    </source>
</evidence>
<keyword evidence="3" id="KW-1185">Reference proteome</keyword>
<reference evidence="2" key="2">
    <citation type="submission" date="2022-06" db="UniProtKB">
        <authorList>
            <consortium name="EnsemblMetazoa"/>
        </authorList>
    </citation>
    <scope>IDENTIFICATION</scope>
    <source>
        <strain evidence="2">DF5081</strain>
    </source>
</reference>
<sequence>MLYKAHKLDGKKADGTIRSGRKEGERLNGTGQRLVLDGTVSRTRKATPAIEKRDASASLISNACRWSAIASELAWKMCAIKTRGKKENEWIL</sequence>
<dbReference type="EnsemblMetazoa" id="CJA21625.1">
    <property type="protein sequence ID" value="CJA21625.1"/>
    <property type="gene ID" value="WBGene00177197"/>
</dbReference>
<reference evidence="3" key="1">
    <citation type="submission" date="2010-08" db="EMBL/GenBank/DDBJ databases">
        <authorList>
            <consortium name="Caenorhabditis japonica Sequencing Consortium"/>
            <person name="Wilson R.K."/>
        </authorList>
    </citation>
    <scope>NUCLEOTIDE SEQUENCE [LARGE SCALE GENOMIC DNA]</scope>
    <source>
        <strain evidence="3">DF5081</strain>
    </source>
</reference>
<organism evidence="2 3">
    <name type="scientific">Caenorhabditis japonica</name>
    <dbReference type="NCBI Taxonomy" id="281687"/>
    <lineage>
        <taxon>Eukaryota</taxon>
        <taxon>Metazoa</taxon>
        <taxon>Ecdysozoa</taxon>
        <taxon>Nematoda</taxon>
        <taxon>Chromadorea</taxon>
        <taxon>Rhabditida</taxon>
        <taxon>Rhabditina</taxon>
        <taxon>Rhabditomorpha</taxon>
        <taxon>Rhabditoidea</taxon>
        <taxon>Rhabditidae</taxon>
        <taxon>Peloderinae</taxon>
        <taxon>Caenorhabditis</taxon>
    </lineage>
</organism>
<protein>
    <submittedName>
        <fullName evidence="2">Uncharacterized protein</fullName>
    </submittedName>
</protein>
<evidence type="ECO:0000313" key="2">
    <source>
        <dbReference type="EnsemblMetazoa" id="CJA21625.1"/>
    </source>
</evidence>
<feature type="region of interest" description="Disordered" evidence="1">
    <location>
        <begin position="1"/>
        <end position="26"/>
    </location>
</feature>
<accession>A0A8R1E475</accession>
<name>A0A8R1E475_CAEJA</name>
<dbReference type="Proteomes" id="UP000005237">
    <property type="component" value="Unassembled WGS sequence"/>
</dbReference>
<dbReference type="AlphaFoldDB" id="A0A8R1E475"/>
<proteinExistence type="predicted"/>
<evidence type="ECO:0000256" key="1">
    <source>
        <dbReference type="SAM" id="MobiDB-lite"/>
    </source>
</evidence>